<evidence type="ECO:0008006" key="3">
    <source>
        <dbReference type="Google" id="ProtNLM"/>
    </source>
</evidence>
<dbReference type="Pfam" id="PF07610">
    <property type="entry name" value="DUF1573"/>
    <property type="match status" value="1"/>
</dbReference>
<keyword evidence="2" id="KW-1185">Reference proteome</keyword>
<dbReference type="InterPro" id="IPR013783">
    <property type="entry name" value="Ig-like_fold"/>
</dbReference>
<evidence type="ECO:0000313" key="2">
    <source>
        <dbReference type="Proteomes" id="UP000318017"/>
    </source>
</evidence>
<proteinExistence type="predicted"/>
<protein>
    <recommendedName>
        <fullName evidence="3">DUF1573 domain-containing protein</fullName>
    </recommendedName>
</protein>
<name>A0A518G5R5_9BACT</name>
<evidence type="ECO:0000313" key="1">
    <source>
        <dbReference type="EMBL" id="QDV23932.1"/>
    </source>
</evidence>
<dbReference type="Gene3D" id="2.60.40.10">
    <property type="entry name" value="Immunoglobulins"/>
    <property type="match status" value="1"/>
</dbReference>
<dbReference type="PANTHER" id="PTHR37833">
    <property type="entry name" value="LIPOPROTEIN-RELATED"/>
    <property type="match status" value="1"/>
</dbReference>
<dbReference type="EMBL" id="CP036298">
    <property type="protein sequence ID" value="QDV23932.1"/>
    <property type="molecule type" value="Genomic_DNA"/>
</dbReference>
<dbReference type="Proteomes" id="UP000318017">
    <property type="component" value="Chromosome"/>
</dbReference>
<dbReference type="AlphaFoldDB" id="A0A518G5R5"/>
<dbReference type="RefSeq" id="WP_145077213.1">
    <property type="nucleotide sequence ID" value="NZ_CP036298.1"/>
</dbReference>
<gene>
    <name evidence="1" type="ORF">Q31a_22420</name>
</gene>
<accession>A0A518G5R5</accession>
<dbReference type="OrthoDB" id="273711at2"/>
<reference evidence="1 2" key="1">
    <citation type="submission" date="2019-02" db="EMBL/GenBank/DDBJ databases">
        <title>Deep-cultivation of Planctomycetes and their phenomic and genomic characterization uncovers novel biology.</title>
        <authorList>
            <person name="Wiegand S."/>
            <person name="Jogler M."/>
            <person name="Boedeker C."/>
            <person name="Pinto D."/>
            <person name="Vollmers J."/>
            <person name="Rivas-Marin E."/>
            <person name="Kohn T."/>
            <person name="Peeters S.H."/>
            <person name="Heuer A."/>
            <person name="Rast P."/>
            <person name="Oberbeckmann S."/>
            <person name="Bunk B."/>
            <person name="Jeske O."/>
            <person name="Meyerdierks A."/>
            <person name="Storesund J.E."/>
            <person name="Kallscheuer N."/>
            <person name="Luecker S."/>
            <person name="Lage O.M."/>
            <person name="Pohl T."/>
            <person name="Merkel B.J."/>
            <person name="Hornburger P."/>
            <person name="Mueller R.-W."/>
            <person name="Bruemmer F."/>
            <person name="Labrenz M."/>
            <person name="Spormann A.M."/>
            <person name="Op den Camp H."/>
            <person name="Overmann J."/>
            <person name="Amann R."/>
            <person name="Jetten M.S.M."/>
            <person name="Mascher T."/>
            <person name="Medema M.H."/>
            <person name="Devos D.P."/>
            <person name="Kaster A.-K."/>
            <person name="Ovreas L."/>
            <person name="Rohde M."/>
            <person name="Galperin M.Y."/>
            <person name="Jogler C."/>
        </authorList>
    </citation>
    <scope>NUCLEOTIDE SEQUENCE [LARGE SCALE GENOMIC DNA]</scope>
    <source>
        <strain evidence="1 2">Q31a</strain>
    </source>
</reference>
<dbReference type="InterPro" id="IPR011467">
    <property type="entry name" value="DUF1573"/>
</dbReference>
<dbReference type="PANTHER" id="PTHR37833:SF1">
    <property type="entry name" value="SIGNAL PEPTIDE PROTEIN"/>
    <property type="match status" value="1"/>
</dbReference>
<organism evidence="1 2">
    <name type="scientific">Aureliella helgolandensis</name>
    <dbReference type="NCBI Taxonomy" id="2527968"/>
    <lineage>
        <taxon>Bacteria</taxon>
        <taxon>Pseudomonadati</taxon>
        <taxon>Planctomycetota</taxon>
        <taxon>Planctomycetia</taxon>
        <taxon>Pirellulales</taxon>
        <taxon>Pirellulaceae</taxon>
        <taxon>Aureliella</taxon>
    </lineage>
</organism>
<sequence>MRPLANLCAAAAVCVTSTLQLPSLEAQDWLPQAIPANQRVHDFGSVARSANTEHRFYLKNPLQSDIHIRSIRASCGCTTPIVETETIAPGETGSILARFNTGTFTGQKAATLTVSIDKPFFTELQLNVKGYIRSDIVLSPGEASFGQVPEGEPKVIELTLDYAGRSDWMVKDITSPVDFVTVDFEESARGGGRVQYKITATLAADAPEGFLQNQLVLHTNDRRLTTVPLALSGKVESALQVSPTNFALGEVQFGDPIEKRLVVKGREPFKILEMTSEIVDIEYETSDEAKPAHLLNLILSPKAQVENGKISGELLLKTDLREDPVKIKVSFDLRAHSPTVTEPGPEFQAAN</sequence>
<dbReference type="KEGG" id="ahel:Q31a_22420"/>